<proteinExistence type="predicted"/>
<evidence type="ECO:0000313" key="3">
    <source>
        <dbReference type="Proteomes" id="UP001152797"/>
    </source>
</evidence>
<protein>
    <submittedName>
        <fullName evidence="1">Uncharacterized protein</fullName>
    </submittedName>
</protein>
<evidence type="ECO:0000313" key="2">
    <source>
        <dbReference type="EMBL" id="CAL4770440.1"/>
    </source>
</evidence>
<keyword evidence="3" id="KW-1185">Reference proteome</keyword>
<reference evidence="2 3" key="2">
    <citation type="submission" date="2024-05" db="EMBL/GenBank/DDBJ databases">
        <authorList>
            <person name="Chen Y."/>
            <person name="Shah S."/>
            <person name="Dougan E. K."/>
            <person name="Thang M."/>
            <person name="Chan C."/>
        </authorList>
    </citation>
    <scope>NUCLEOTIDE SEQUENCE [LARGE SCALE GENOMIC DNA]</scope>
</reference>
<dbReference type="EMBL" id="CAMXCT020000779">
    <property type="protein sequence ID" value="CAL1136503.1"/>
    <property type="molecule type" value="Genomic_DNA"/>
</dbReference>
<dbReference type="OrthoDB" id="428254at2759"/>
<gene>
    <name evidence="1" type="ORF">C1SCF055_LOCUS10769</name>
</gene>
<dbReference type="EMBL" id="CAMXCT030000779">
    <property type="protein sequence ID" value="CAL4770440.1"/>
    <property type="molecule type" value="Genomic_DNA"/>
</dbReference>
<dbReference type="Proteomes" id="UP001152797">
    <property type="component" value="Unassembled WGS sequence"/>
</dbReference>
<dbReference type="AlphaFoldDB" id="A0A9P1C1I7"/>
<accession>A0A9P1C1I7</accession>
<sequence>MRTPRAVRAWQSADAALAAEIHRRPVGGGADVAMAEDPGWTPHRQFAPEELRYNPITHQVDVFVNVDGDIQKCEPSVGEPRAIGLRQSLGNRRKNIARQGLLWRVALENLETWATQPEKRLVRVQVSVQKAPARLGIWPFLEA</sequence>
<evidence type="ECO:0000313" key="1">
    <source>
        <dbReference type="EMBL" id="CAI3983128.1"/>
    </source>
</evidence>
<organism evidence="1">
    <name type="scientific">Cladocopium goreaui</name>
    <dbReference type="NCBI Taxonomy" id="2562237"/>
    <lineage>
        <taxon>Eukaryota</taxon>
        <taxon>Sar</taxon>
        <taxon>Alveolata</taxon>
        <taxon>Dinophyceae</taxon>
        <taxon>Suessiales</taxon>
        <taxon>Symbiodiniaceae</taxon>
        <taxon>Cladocopium</taxon>
    </lineage>
</organism>
<reference evidence="1" key="1">
    <citation type="submission" date="2022-10" db="EMBL/GenBank/DDBJ databases">
        <authorList>
            <person name="Chen Y."/>
            <person name="Dougan E. K."/>
            <person name="Chan C."/>
            <person name="Rhodes N."/>
            <person name="Thang M."/>
        </authorList>
    </citation>
    <scope>NUCLEOTIDE SEQUENCE</scope>
</reference>
<name>A0A9P1C1I7_9DINO</name>
<comment type="caution">
    <text evidence="1">The sequence shown here is derived from an EMBL/GenBank/DDBJ whole genome shotgun (WGS) entry which is preliminary data.</text>
</comment>
<dbReference type="EMBL" id="CAMXCT010000779">
    <property type="protein sequence ID" value="CAI3983128.1"/>
    <property type="molecule type" value="Genomic_DNA"/>
</dbReference>